<comment type="caution">
    <text evidence="1">The sequence shown here is derived from an EMBL/GenBank/DDBJ whole genome shotgun (WGS) entry which is preliminary data.</text>
</comment>
<dbReference type="AlphaFoldDB" id="A0A9X3YGK1"/>
<dbReference type="Proteomes" id="UP001139971">
    <property type="component" value="Unassembled WGS sequence"/>
</dbReference>
<organism evidence="1 2">
    <name type="scientific">Tahibacter soli</name>
    <dbReference type="NCBI Taxonomy" id="2983605"/>
    <lineage>
        <taxon>Bacteria</taxon>
        <taxon>Pseudomonadati</taxon>
        <taxon>Pseudomonadota</taxon>
        <taxon>Gammaproteobacteria</taxon>
        <taxon>Lysobacterales</taxon>
        <taxon>Rhodanobacteraceae</taxon>
        <taxon>Tahibacter</taxon>
    </lineage>
</organism>
<evidence type="ECO:0000313" key="2">
    <source>
        <dbReference type="Proteomes" id="UP001139971"/>
    </source>
</evidence>
<protein>
    <submittedName>
        <fullName evidence="1">Uncharacterized protein</fullName>
    </submittedName>
</protein>
<sequence length="124" mass="13841">MNYDIAIGRCIGFDAENAVVKLEGAMLVKLEPSFVFKGPTKALLKVARSVWSKTRPPLADKEFFVDRDAISAHPEAFLDYNGDDRYVSVDLRALLNDPSSNAPPANAQRPQASDYPNTLRRRIF</sequence>
<name>A0A9X3YGK1_9GAMM</name>
<accession>A0A9X3YGK1</accession>
<gene>
    <name evidence="1" type="ORF">OD750_000620</name>
</gene>
<reference evidence="1" key="1">
    <citation type="submission" date="2023-02" db="EMBL/GenBank/DDBJ databases">
        <title>Tahibacter soli sp. nov. isolated from soil.</title>
        <authorList>
            <person name="Baek J.H."/>
            <person name="Lee J.K."/>
            <person name="Choi D.G."/>
            <person name="Jeon C.O."/>
        </authorList>
    </citation>
    <scope>NUCLEOTIDE SEQUENCE</scope>
    <source>
        <strain evidence="1">BL</strain>
    </source>
</reference>
<dbReference type="EMBL" id="JAOVZO020000001">
    <property type="protein sequence ID" value="MDC8011042.1"/>
    <property type="molecule type" value="Genomic_DNA"/>
</dbReference>
<dbReference type="RefSeq" id="WP_263544461.1">
    <property type="nucleotide sequence ID" value="NZ_JAOVZO020000001.1"/>
</dbReference>
<keyword evidence="2" id="KW-1185">Reference proteome</keyword>
<evidence type="ECO:0000313" key="1">
    <source>
        <dbReference type="EMBL" id="MDC8011042.1"/>
    </source>
</evidence>
<proteinExistence type="predicted"/>